<keyword evidence="2" id="KW-1185">Reference proteome</keyword>
<protein>
    <submittedName>
        <fullName evidence="1">Uncharacterized protein</fullName>
    </submittedName>
</protein>
<dbReference type="Proteomes" id="UP000829362">
    <property type="component" value="Segment"/>
</dbReference>
<accession>A0AC61TSF2</accession>
<reference evidence="1" key="1">
    <citation type="submission" date="2021-11" db="EMBL/GenBank/DDBJ databases">
        <authorList>
            <person name="Rong C."/>
            <person name="Yang Y."/>
            <person name="Li S."/>
            <person name="Zhou K."/>
            <person name="Xu Y."/>
            <person name="Zhang R."/>
            <person name="Zhang Y."/>
        </authorList>
    </citation>
    <scope>NUCLEOTIDE SEQUENCE</scope>
</reference>
<dbReference type="EMBL" id="OL473597">
    <property type="protein sequence ID" value="UNH61167.1"/>
    <property type="molecule type" value="Genomic_DNA"/>
</dbReference>
<organism evidence="1 2">
    <name type="scientific">Synechococcus phage S-SZBM1</name>
    <dbReference type="NCBI Taxonomy" id="2926475"/>
    <lineage>
        <taxon>Viruses</taxon>
        <taxon>Duplodnaviria</taxon>
        <taxon>Heunggongvirae</taxon>
        <taxon>Uroviricota</taxon>
        <taxon>Caudoviricetes</taxon>
        <taxon>Pantevenvirales</taxon>
        <taxon>Kyanoviridae</taxon>
        <taxon>Shenzhenivirus</taxon>
        <taxon>Shenzhenivirus sszbm1</taxon>
    </lineage>
</organism>
<gene>
    <name evidence="1" type="ORF">SSZBM1_50</name>
</gene>
<sequence length="291" mass="27883">MSIGLSKILSFGGGGTLYDFTNATFTTGGQNGTTGPSLATARNGLSGTGVDAWKNNVAFFDVSGGIQIWTVPTSGDYRISAYGARGGRSNCWGPWGGYGAYVRGDFSLSVGDKIKILVGQEGGSNCYDAGGGGGTFVTKENNSPLIIAAGGGGGAPSGFSGSGSHHGRWNVQNGSSTSWASGGSNGGGGNGYGNAGGGGGLTGNGSGSWGGRSFVNGGTGGSGTSGAYGGFGGGGGGGQTNGAGGGGGYSGGGASPWSYYAAGGGSYNIGGNQTGADANNFGNGYVYIQKL</sequence>
<proteinExistence type="predicted"/>
<evidence type="ECO:0000313" key="1">
    <source>
        <dbReference type="EMBL" id="UNH61167.1"/>
    </source>
</evidence>
<name>A0AC61TSF2_9CAUD</name>
<evidence type="ECO:0000313" key="2">
    <source>
        <dbReference type="Proteomes" id="UP000829362"/>
    </source>
</evidence>